<dbReference type="EMBL" id="BAABME010015714">
    <property type="protein sequence ID" value="GAA0142612.1"/>
    <property type="molecule type" value="Genomic_DNA"/>
</dbReference>
<accession>A0AAV3NTA4</accession>
<organism evidence="1 2">
    <name type="scientific">Lithospermum erythrorhizon</name>
    <name type="common">Purple gromwell</name>
    <name type="synonym">Lithospermum officinale var. erythrorhizon</name>
    <dbReference type="NCBI Taxonomy" id="34254"/>
    <lineage>
        <taxon>Eukaryota</taxon>
        <taxon>Viridiplantae</taxon>
        <taxon>Streptophyta</taxon>
        <taxon>Embryophyta</taxon>
        <taxon>Tracheophyta</taxon>
        <taxon>Spermatophyta</taxon>
        <taxon>Magnoliopsida</taxon>
        <taxon>eudicotyledons</taxon>
        <taxon>Gunneridae</taxon>
        <taxon>Pentapetalae</taxon>
        <taxon>asterids</taxon>
        <taxon>lamiids</taxon>
        <taxon>Boraginales</taxon>
        <taxon>Boraginaceae</taxon>
        <taxon>Boraginoideae</taxon>
        <taxon>Lithospermeae</taxon>
        <taxon>Lithospermum</taxon>
    </lineage>
</organism>
<protein>
    <submittedName>
        <fullName evidence="1">Uncharacterized protein</fullName>
    </submittedName>
</protein>
<comment type="caution">
    <text evidence="1">The sequence shown here is derived from an EMBL/GenBank/DDBJ whole genome shotgun (WGS) entry which is preliminary data.</text>
</comment>
<name>A0AAV3NTA4_LITER</name>
<evidence type="ECO:0000313" key="2">
    <source>
        <dbReference type="Proteomes" id="UP001454036"/>
    </source>
</evidence>
<reference evidence="1 2" key="1">
    <citation type="submission" date="2024-01" db="EMBL/GenBank/DDBJ databases">
        <title>The complete chloroplast genome sequence of Lithospermum erythrorhizon: insights into the phylogenetic relationship among Boraginaceae species and the maternal lineages of purple gromwells.</title>
        <authorList>
            <person name="Okada T."/>
            <person name="Watanabe K."/>
        </authorList>
    </citation>
    <scope>NUCLEOTIDE SEQUENCE [LARGE SCALE GENOMIC DNA]</scope>
</reference>
<dbReference type="AlphaFoldDB" id="A0AAV3NTA4"/>
<evidence type="ECO:0000313" key="1">
    <source>
        <dbReference type="EMBL" id="GAA0142612.1"/>
    </source>
</evidence>
<sequence>MLTDDFNCILELEDIVGGGVPDHLAIVDFKICVENMLLQDMVGNGCEFTWYKGSTLRRVDMILVNESCGEVIGNVIYVIKEKMASTKKTSKEFNVKHFNKLSMKVKEKEGELCEIQ</sequence>
<keyword evidence="2" id="KW-1185">Reference proteome</keyword>
<proteinExistence type="predicted"/>
<dbReference type="Proteomes" id="UP001454036">
    <property type="component" value="Unassembled WGS sequence"/>
</dbReference>
<gene>
    <name evidence="1" type="ORF">LIER_35603</name>
</gene>